<reference evidence="1" key="1">
    <citation type="submission" date="2018-02" db="EMBL/GenBank/DDBJ databases">
        <title>Rhizophora mucronata_Transcriptome.</title>
        <authorList>
            <person name="Meera S.P."/>
            <person name="Sreeshan A."/>
            <person name="Augustine A."/>
        </authorList>
    </citation>
    <scope>NUCLEOTIDE SEQUENCE</scope>
    <source>
        <tissue evidence="1">Leaf</tissue>
    </source>
</reference>
<dbReference type="AlphaFoldDB" id="A0A2P2KHI9"/>
<name>A0A2P2KHI9_RHIMU</name>
<evidence type="ECO:0000313" key="1">
    <source>
        <dbReference type="EMBL" id="MBX05199.1"/>
    </source>
</evidence>
<sequence>MNPRIISSDLTFSKASNRALLCLSVNHVPSLWRSISKRREMMIKTAHTPATAQVGVRSSFLRGSELSPAAITTAAPP</sequence>
<dbReference type="EMBL" id="GGEC01024715">
    <property type="protein sequence ID" value="MBX05199.1"/>
    <property type="molecule type" value="Transcribed_RNA"/>
</dbReference>
<accession>A0A2P2KHI9</accession>
<proteinExistence type="predicted"/>
<protein>
    <submittedName>
        <fullName evidence="1">MLO-like protein</fullName>
    </submittedName>
</protein>
<organism evidence="1">
    <name type="scientific">Rhizophora mucronata</name>
    <name type="common">Asiatic mangrove</name>
    <dbReference type="NCBI Taxonomy" id="61149"/>
    <lineage>
        <taxon>Eukaryota</taxon>
        <taxon>Viridiplantae</taxon>
        <taxon>Streptophyta</taxon>
        <taxon>Embryophyta</taxon>
        <taxon>Tracheophyta</taxon>
        <taxon>Spermatophyta</taxon>
        <taxon>Magnoliopsida</taxon>
        <taxon>eudicotyledons</taxon>
        <taxon>Gunneridae</taxon>
        <taxon>Pentapetalae</taxon>
        <taxon>rosids</taxon>
        <taxon>fabids</taxon>
        <taxon>Malpighiales</taxon>
        <taxon>Rhizophoraceae</taxon>
        <taxon>Rhizophora</taxon>
    </lineage>
</organism>